<protein>
    <submittedName>
        <fullName evidence="4">DPP IV N-terminal domain-containing protein</fullName>
    </submittedName>
</protein>
<organism evidence="4 5">
    <name type="scientific">Sphingomonas colocasiae</name>
    <dbReference type="NCBI Taxonomy" id="1848973"/>
    <lineage>
        <taxon>Bacteria</taxon>
        <taxon>Pseudomonadati</taxon>
        <taxon>Pseudomonadota</taxon>
        <taxon>Alphaproteobacteria</taxon>
        <taxon>Sphingomonadales</taxon>
        <taxon>Sphingomonadaceae</taxon>
        <taxon>Sphingomonas</taxon>
    </lineage>
</organism>
<feature type="chain" id="PRO_5047173725" evidence="1">
    <location>
        <begin position="22"/>
        <end position="745"/>
    </location>
</feature>
<dbReference type="Gene3D" id="3.40.50.1820">
    <property type="entry name" value="alpha/beta hydrolase"/>
    <property type="match status" value="1"/>
</dbReference>
<feature type="domain" description="Peptidase S9 prolyl oligopeptidase catalytic" evidence="2">
    <location>
        <begin position="549"/>
        <end position="743"/>
    </location>
</feature>
<gene>
    <name evidence="4" type="ORF">K7G82_11485</name>
</gene>
<dbReference type="EMBL" id="JAINVV010000004">
    <property type="protein sequence ID" value="MBY8822919.1"/>
    <property type="molecule type" value="Genomic_DNA"/>
</dbReference>
<dbReference type="InterPro" id="IPR050278">
    <property type="entry name" value="Serine_Prot_S9B/DPPIV"/>
</dbReference>
<name>A0ABS7PPJ7_9SPHN</name>
<feature type="signal peptide" evidence="1">
    <location>
        <begin position="1"/>
        <end position="21"/>
    </location>
</feature>
<dbReference type="Pfam" id="PF00326">
    <property type="entry name" value="Peptidase_S9"/>
    <property type="match status" value="1"/>
</dbReference>
<dbReference type="Pfam" id="PF00930">
    <property type="entry name" value="DPPIV_N"/>
    <property type="match status" value="1"/>
</dbReference>
<dbReference type="SUPFAM" id="SSF53474">
    <property type="entry name" value="alpha/beta-Hydrolases"/>
    <property type="match status" value="1"/>
</dbReference>
<evidence type="ECO:0000259" key="2">
    <source>
        <dbReference type="Pfam" id="PF00326"/>
    </source>
</evidence>
<dbReference type="PANTHER" id="PTHR11731">
    <property type="entry name" value="PROTEASE FAMILY S9B,C DIPEPTIDYL-PEPTIDASE IV-RELATED"/>
    <property type="match status" value="1"/>
</dbReference>
<keyword evidence="1" id="KW-0732">Signal</keyword>
<accession>A0ABS7PPJ7</accession>
<dbReference type="PANTHER" id="PTHR11731:SF193">
    <property type="entry name" value="DIPEPTIDYL PEPTIDASE 9"/>
    <property type="match status" value="1"/>
</dbReference>
<evidence type="ECO:0000313" key="5">
    <source>
        <dbReference type="Proteomes" id="UP000706039"/>
    </source>
</evidence>
<dbReference type="SUPFAM" id="SSF82171">
    <property type="entry name" value="DPP6 N-terminal domain-like"/>
    <property type="match status" value="1"/>
</dbReference>
<comment type="caution">
    <text evidence="4">The sequence shown here is derived from an EMBL/GenBank/DDBJ whole genome shotgun (WGS) entry which is preliminary data.</text>
</comment>
<evidence type="ECO:0000256" key="1">
    <source>
        <dbReference type="SAM" id="SignalP"/>
    </source>
</evidence>
<dbReference type="Gene3D" id="2.140.10.30">
    <property type="entry name" value="Dipeptidylpeptidase IV, N-terminal domain"/>
    <property type="match status" value="1"/>
</dbReference>
<reference evidence="4 5" key="1">
    <citation type="submission" date="2021-08" db="EMBL/GenBank/DDBJ databases">
        <authorList>
            <person name="Tuo L."/>
        </authorList>
    </citation>
    <scope>NUCLEOTIDE SEQUENCE [LARGE SCALE GENOMIC DNA]</scope>
    <source>
        <strain evidence="4 5">JCM 31229</strain>
    </source>
</reference>
<evidence type="ECO:0000313" key="4">
    <source>
        <dbReference type="EMBL" id="MBY8822919.1"/>
    </source>
</evidence>
<dbReference type="InterPro" id="IPR002469">
    <property type="entry name" value="Peptidase_S9B_N"/>
</dbReference>
<keyword evidence="5" id="KW-1185">Reference proteome</keyword>
<evidence type="ECO:0000259" key="3">
    <source>
        <dbReference type="Pfam" id="PF00930"/>
    </source>
</evidence>
<dbReference type="Proteomes" id="UP000706039">
    <property type="component" value="Unassembled WGS sequence"/>
</dbReference>
<proteinExistence type="predicted"/>
<dbReference type="InterPro" id="IPR029058">
    <property type="entry name" value="AB_hydrolase_fold"/>
</dbReference>
<feature type="domain" description="Dipeptidylpeptidase IV N-terminal" evidence="3">
    <location>
        <begin position="162"/>
        <end position="459"/>
    </location>
</feature>
<dbReference type="InterPro" id="IPR001375">
    <property type="entry name" value="Peptidase_S9_cat"/>
</dbReference>
<sequence>MLKALLLSTMLAAAVTVPAAAQGEGQTGAAAQSPRLTLKRIYGNPALAGPAPRALRLSPDGKWLTSLRNRADEKERYDLWAVDTATGAERMLIDSAKLGSGAALSEAEKMQRERARIADFKGIVSYDWSPDARSILVPLDGDLYLAGLDGGMRRLTDTATSELDGTVSPRGGFVSFVRDQNLFVHDLATGAERQLTKDGGGTLSWGVAEFVAQEEMDRRRGHWWSPDDSHVAVARVDESAVEVVTRAAIGADGTKVYEQRYPKAGTSNAKVDLYVMRADGSDAVKLDLDDDPDYYLARVDWAPDGKSLYIQWQNRAQTKLYLLKADIATRKIVPVIEEEAKTWLNLHEDFRALRDGSLIWASERDGYKHLYRWEKGNLTQLTKGPWVVQKLVGVDQAKRRLYYTANPDTPTEWQLYALDYAKPGAKPVKLTEAGFDNDAAMDRSASRFIVTRSNQGQPPQTYLADSNGKRLQWIEQNAVAGEHPYAPYMAAHVVPSYGTLKAEDGTTLHYELRTPRLEPGKRYPVILQVYGGPNGGRQVANVWEGGLPQYWVQQGWIVFSIDNRGTPDRGKAFEDHIYHHMGNVEVADQLKGVDWLKAQGFVDPKRIVVNGWSYGGYMVLKLLEKAPGVFAAGVSGAPVTRWELYDTHYTERYLGNPAKDAKPYQISDAIADAGKIRDPLLLIHGMSDDNVVFDNSTALMAKLQQEAIPFETMVYPGQGHRVAGPGISEHLYGTIEKFLARHVAE</sequence>